<reference evidence="9 10" key="1">
    <citation type="journal article" date="2016" name="BMC Genomics">
        <title>The first genome sequence of a metatherian herpesvirus: Macropodid herpesvirus 1.</title>
        <authorList>
            <person name="Vaz P.K."/>
            <person name="Mahony T.J."/>
            <person name="Hartley C.A."/>
            <person name="Fowler E.V."/>
            <person name="Ficorilli N."/>
            <person name="Lee S.W."/>
            <person name="Gilkerson J.R."/>
            <person name="Browning G.F."/>
            <person name="Devlin J.M."/>
        </authorList>
    </citation>
    <scope>NUCLEOTIDE SEQUENCE [LARGE SCALE GENOMIC DNA]</scope>
    <source>
        <strain evidence="9">MaHV1.3076/08</strain>
    </source>
</reference>
<dbReference type="SUPFAM" id="SSF52980">
    <property type="entry name" value="Restriction endonuclease-like"/>
    <property type="match status" value="1"/>
</dbReference>
<keyword evidence="4" id="KW-0255">Endonuclease</keyword>
<feature type="compositionally biased region" description="Polar residues" evidence="8">
    <location>
        <begin position="63"/>
        <end position="73"/>
    </location>
</feature>
<protein>
    <submittedName>
        <fullName evidence="9">Alkaline exonuclease</fullName>
    </submittedName>
</protein>
<dbReference type="GO" id="GO:0003677">
    <property type="term" value="F:DNA binding"/>
    <property type="evidence" value="ECO:0007669"/>
    <property type="project" value="InterPro"/>
</dbReference>
<sequence>MPLQKRESTSPIDDIISHVPPKVLIFISSAFPPSPGSPPGTPDPQPNSQSPDSPVSEEDVEEGSNTLPSSDSELTVSVEQAGEDLSWSASIIPDTLAPHITAATFDRHLRELIAGVRAPNEISPLGARANYLYELATQLEDMGLISCGISKRLCSLSKHTPTMPLPLNINPKPLMQFFEAATQNQIECHLWALLRNGLTTASTLKWDARGPCFSPQWLQQNTNVTREAQAPAVIFGRTNEPTARTLLFKYYIGRVDALEDIREQNFIFHQPTDLSEEHVHACGVLMDAHTGMVGASLDILVCPRDKHGLLAPPPNFPLSFYEIKCRAKYAFDPMDSAKPIVGAYYNLLSARTPASFRAFMQAINKPGVQYMAPDTMSGPEEALLTMANQWRPLDGRVTKRRPTALDKRLLELNKTVVSDILLFGPPDTQTQTIRPIPWSSGNFVYKSPIFANPRHSNFKQILVQAYVLSSHFTPRPIYPHLVTFIGRYRTPAEEGLTFQLETRPLAGASNASQGEAGVCSPLQATITPDQAIPVALLITPIHVDPSVYTLLQDNSQSAFANTVEQLWDSSRLRAETPATKTP</sequence>
<evidence type="ECO:0000256" key="6">
    <source>
        <dbReference type="ARBA" id="ARBA00022839"/>
    </source>
</evidence>
<dbReference type="Gene3D" id="3.90.320.10">
    <property type="match status" value="1"/>
</dbReference>
<keyword evidence="1" id="KW-1048">Host nucleus</keyword>
<evidence type="ECO:0000256" key="1">
    <source>
        <dbReference type="ARBA" id="ARBA00022562"/>
    </source>
</evidence>
<dbReference type="GO" id="GO:0004527">
    <property type="term" value="F:exonuclease activity"/>
    <property type="evidence" value="ECO:0007669"/>
    <property type="project" value="UniProtKB-KW"/>
</dbReference>
<evidence type="ECO:0000256" key="5">
    <source>
        <dbReference type="ARBA" id="ARBA00022801"/>
    </source>
</evidence>
<name>A0A0Y0ABP6_9ALPH</name>
<dbReference type="InterPro" id="IPR011604">
    <property type="entry name" value="PDDEXK-like_dom_sf"/>
</dbReference>
<evidence type="ECO:0000313" key="10">
    <source>
        <dbReference type="Proteomes" id="UP000169848"/>
    </source>
</evidence>
<keyword evidence="2" id="KW-0945">Host-virus interaction</keyword>
<dbReference type="Proteomes" id="UP000169848">
    <property type="component" value="Segment"/>
</dbReference>
<evidence type="ECO:0000256" key="7">
    <source>
        <dbReference type="ARBA" id="ARBA00023200"/>
    </source>
</evidence>
<evidence type="ECO:0000256" key="4">
    <source>
        <dbReference type="ARBA" id="ARBA00022759"/>
    </source>
</evidence>
<accession>A0A0Y0ABP6</accession>
<evidence type="ECO:0000256" key="8">
    <source>
        <dbReference type="SAM" id="MobiDB-lite"/>
    </source>
</evidence>
<keyword evidence="3" id="KW-0540">Nuclease</keyword>
<dbReference type="EMBL" id="KT594769">
    <property type="protein sequence ID" value="AMB17011.1"/>
    <property type="molecule type" value="Genomic_DNA"/>
</dbReference>
<dbReference type="InterPro" id="IPR011335">
    <property type="entry name" value="Restrct_endonuc-II-like"/>
</dbReference>
<feature type="compositionally biased region" description="Pro residues" evidence="8">
    <location>
        <begin position="32"/>
        <end position="45"/>
    </location>
</feature>
<proteinExistence type="inferred from homology"/>
<keyword evidence="7" id="KW-1035">Host cytoplasm</keyword>
<dbReference type="GO" id="GO:0004519">
    <property type="term" value="F:endonuclease activity"/>
    <property type="evidence" value="ECO:0007669"/>
    <property type="project" value="UniProtKB-KW"/>
</dbReference>
<keyword evidence="6 9" id="KW-0269">Exonuclease</keyword>
<keyword evidence="5" id="KW-0378">Hydrolase</keyword>
<dbReference type="InterPro" id="IPR034720">
    <property type="entry name" value="Viral_alk_exo"/>
</dbReference>
<evidence type="ECO:0000256" key="3">
    <source>
        <dbReference type="ARBA" id="ARBA00022722"/>
    </source>
</evidence>
<dbReference type="GeneID" id="26828112"/>
<evidence type="ECO:0000256" key="2">
    <source>
        <dbReference type="ARBA" id="ARBA00022581"/>
    </source>
</evidence>
<evidence type="ECO:0000313" key="9">
    <source>
        <dbReference type="EMBL" id="AMB17011.1"/>
    </source>
</evidence>
<gene>
    <name evidence="9" type="primary">UL12</name>
</gene>
<feature type="region of interest" description="Disordered" evidence="8">
    <location>
        <begin position="27"/>
        <end position="73"/>
    </location>
</feature>
<dbReference type="Pfam" id="PF01771">
    <property type="entry name" value="Viral_alk_exo"/>
    <property type="match status" value="1"/>
</dbReference>
<dbReference type="HAMAP" id="MF_04009">
    <property type="entry name" value="HSV_AN"/>
    <property type="match status" value="1"/>
</dbReference>
<dbReference type="RefSeq" id="YP_009227245.1">
    <property type="nucleotide sequence ID" value="NC_029132.1"/>
</dbReference>
<dbReference type="OrthoDB" id="4574at10239"/>
<dbReference type="KEGG" id="vg:26828112"/>
<dbReference type="PRINTS" id="PR00924">
    <property type="entry name" value="ALKEXNUCLASE"/>
</dbReference>
<keyword evidence="10" id="KW-1185">Reference proteome</keyword>
<dbReference type="InterPro" id="IPR001616">
    <property type="entry name" value="Herpes_alk_exo"/>
</dbReference>
<organism evidence="9 10">
    <name type="scientific">Macropodid alphaherpesvirus 1</name>
    <dbReference type="NCBI Taxonomy" id="137443"/>
    <lineage>
        <taxon>Viruses</taxon>
        <taxon>Duplodnaviria</taxon>
        <taxon>Heunggongvirae</taxon>
        <taxon>Peploviricota</taxon>
        <taxon>Herviviricetes</taxon>
        <taxon>Herpesvirales</taxon>
        <taxon>Orthoherpesviridae</taxon>
        <taxon>Alphaherpesvirinae</taxon>
        <taxon>Simplexvirus</taxon>
        <taxon>Simplexvirus macropodidalpha1</taxon>
    </lineage>
</organism>